<dbReference type="HOGENOM" id="CLU_879670_0_0_10"/>
<evidence type="ECO:0000313" key="2">
    <source>
        <dbReference type="Proteomes" id="UP000007519"/>
    </source>
</evidence>
<dbReference type="KEGG" id="sgn:SGRA_3895"/>
<sequence>MKWIDKSKPTPADLKEWHDYQLSLGKLAADYADSNVKGADIYKYLDHSRERYLGDTEGYTKEALRKTLVEEQAYLCCYCGKQIELNHKTIIEHLYPKSKDKSKTFEYANLLASCDGGQHYKPFYTLKAADIKASYEETLNTLEEQLSLERDSLLALYVEIPVEEHEKWLKQLCDIENLKSGDQLFIARPSSVQPHCDDKKGGHIIPLDPTMKTIATYFEYLPSGKIQAANLADPIKEEAVKKTIDRLGLDAPLLEDGRERAFKEGKKWKRKLGLEYGRATPDYEKAVAFYVKKWNQPDAAGKLAPFVFVKIAALCS</sequence>
<dbReference type="RefSeq" id="WP_015694195.1">
    <property type="nucleotide sequence ID" value="NC_016940.1"/>
</dbReference>
<dbReference type="AlphaFoldDB" id="H6L720"/>
<dbReference type="EMBL" id="CP002831">
    <property type="protein sequence ID" value="AFC26611.1"/>
    <property type="molecule type" value="Genomic_DNA"/>
</dbReference>
<reference evidence="1 2" key="1">
    <citation type="journal article" date="2012" name="Stand. Genomic Sci.">
        <title>Complete genome sequencing and analysis of Saprospira grandis str. Lewin, a predatory marine bacterium.</title>
        <authorList>
            <person name="Saw J.H."/>
            <person name="Yuryev A."/>
            <person name="Kanbe M."/>
            <person name="Hou S."/>
            <person name="Young A.G."/>
            <person name="Aizawa S."/>
            <person name="Alam M."/>
        </authorList>
    </citation>
    <scope>NUCLEOTIDE SEQUENCE [LARGE SCALE GENOMIC DNA]</scope>
    <source>
        <strain evidence="1 2">Lewin</strain>
    </source>
</reference>
<dbReference type="STRING" id="984262.SGRA_3895"/>
<protein>
    <recommendedName>
        <fullName evidence="3">TIGR02646 family protein</fullName>
    </recommendedName>
</protein>
<evidence type="ECO:0000313" key="1">
    <source>
        <dbReference type="EMBL" id="AFC26611.1"/>
    </source>
</evidence>
<dbReference type="OrthoDB" id="1340280at2"/>
<dbReference type="eggNOG" id="COG1403">
    <property type="taxonomic scope" value="Bacteria"/>
</dbReference>
<organism evidence="1 2">
    <name type="scientific">Saprospira grandis (strain Lewin)</name>
    <dbReference type="NCBI Taxonomy" id="984262"/>
    <lineage>
        <taxon>Bacteria</taxon>
        <taxon>Pseudomonadati</taxon>
        <taxon>Bacteroidota</taxon>
        <taxon>Saprospiria</taxon>
        <taxon>Saprospirales</taxon>
        <taxon>Saprospiraceae</taxon>
        <taxon>Saprospira</taxon>
    </lineage>
</organism>
<name>H6L720_SAPGL</name>
<dbReference type="Proteomes" id="UP000007519">
    <property type="component" value="Chromosome"/>
</dbReference>
<evidence type="ECO:0008006" key="3">
    <source>
        <dbReference type="Google" id="ProtNLM"/>
    </source>
</evidence>
<proteinExistence type="predicted"/>
<dbReference type="Gene3D" id="1.10.30.50">
    <property type="match status" value="1"/>
</dbReference>
<accession>H6L720</accession>
<keyword evidence="2" id="KW-1185">Reference proteome</keyword>
<gene>
    <name evidence="1" type="ordered locus">SGRA_3895</name>
</gene>